<protein>
    <submittedName>
        <fullName evidence="1">Uncharacterized protein</fullName>
    </submittedName>
</protein>
<dbReference type="Proteomes" id="UP000461162">
    <property type="component" value="Unassembled WGS sequence"/>
</dbReference>
<gene>
    <name evidence="1" type="ORF">GKC30_11185</name>
</gene>
<dbReference type="AlphaFoldDB" id="A0A7K1KQ33"/>
<name>A0A7K1KQ33_9BACT</name>
<dbReference type="EMBL" id="WODC01000007">
    <property type="protein sequence ID" value="MUM78199.1"/>
    <property type="molecule type" value="Genomic_DNA"/>
</dbReference>
<sequence>MNPDGTMPDPRIVDRLITAFEMMPYDIGLIGSFESEILSRLGLEPEPFRMTAEASPFVVLESSAGDRIGFLRFPSLPLGVDIPSRQLIQKISSQIEDQRDSVRLLVGLSDWGWVGEREYLAQRPPAVPDILLGSGRGSGVNGRIEADGRCVWVRPYDKGQTVSEVQIRAWPVRSKDFRWKEPDTIRPLTVGLGDDIDDNPDVDAVLQ</sequence>
<proteinExistence type="predicted"/>
<accession>A0A7K1KQ33</accession>
<keyword evidence="2" id="KW-1185">Reference proteome</keyword>
<reference evidence="1 2" key="1">
    <citation type="submission" date="2019-11" db="EMBL/GenBank/DDBJ databases">
        <title>Pseudodesulfovibrio alkaliphilus, sp. nov., an alkaliphilic sulfate-reducing bacteria from mud volcano of Taman peninsula, Russia.</title>
        <authorList>
            <person name="Frolova A."/>
            <person name="Merkel A.Y."/>
            <person name="Slobodkin A.I."/>
        </authorList>
    </citation>
    <scope>NUCLEOTIDE SEQUENCE [LARGE SCALE GENOMIC DNA]</scope>
    <source>
        <strain evidence="1 2">F-1</strain>
    </source>
</reference>
<comment type="caution">
    <text evidence="1">The sequence shown here is derived from an EMBL/GenBank/DDBJ whole genome shotgun (WGS) entry which is preliminary data.</text>
</comment>
<evidence type="ECO:0000313" key="1">
    <source>
        <dbReference type="EMBL" id="MUM78199.1"/>
    </source>
</evidence>
<organism evidence="1 2">
    <name type="scientific">Pseudodesulfovibrio alkaliphilus</name>
    <dbReference type="NCBI Taxonomy" id="2661613"/>
    <lineage>
        <taxon>Bacteria</taxon>
        <taxon>Pseudomonadati</taxon>
        <taxon>Thermodesulfobacteriota</taxon>
        <taxon>Desulfovibrionia</taxon>
        <taxon>Desulfovibrionales</taxon>
        <taxon>Desulfovibrionaceae</taxon>
    </lineage>
</organism>
<evidence type="ECO:0000313" key="2">
    <source>
        <dbReference type="Proteomes" id="UP000461162"/>
    </source>
</evidence>